<dbReference type="InterPro" id="IPR014710">
    <property type="entry name" value="RmlC-like_jellyroll"/>
</dbReference>
<dbReference type="RefSeq" id="WP_191706037.1">
    <property type="nucleotide sequence ID" value="NZ_JACSQA010000002.1"/>
</dbReference>
<dbReference type="PIRSF" id="PIRSF029883">
    <property type="entry name" value="KdgF"/>
    <property type="match status" value="1"/>
</dbReference>
<comment type="caution">
    <text evidence="2">The sequence shown here is derived from an EMBL/GenBank/DDBJ whole genome shotgun (WGS) entry which is preliminary data.</text>
</comment>
<dbReference type="InterPro" id="IPR052535">
    <property type="entry name" value="Bacilysin_H2HPP_isomerase"/>
</dbReference>
<dbReference type="InterPro" id="IPR025499">
    <property type="entry name" value="KdgF"/>
</dbReference>
<proteinExistence type="predicted"/>
<dbReference type="EMBL" id="JACSQA010000002">
    <property type="protein sequence ID" value="MBD8025482.1"/>
    <property type="molecule type" value="Genomic_DNA"/>
</dbReference>
<protein>
    <submittedName>
        <fullName evidence="2">Cupin domain-containing protein</fullName>
    </submittedName>
</protein>
<dbReference type="Proteomes" id="UP000640930">
    <property type="component" value="Unassembled WGS sequence"/>
</dbReference>
<dbReference type="CDD" id="cd02238">
    <property type="entry name" value="cupin_KdgF"/>
    <property type="match status" value="1"/>
</dbReference>
<accession>A0ABR8X8P1</accession>
<sequence>MFIFGEKIKAVPTEEGVKRKVLGYGGNLMMTEVTFEKDAVGSIHSHLHEQVSYVTQGSFEFNLDGYVQIVRQGDSIYIPSGTRHGVKALEEDSIILDVFTPQREDFIK</sequence>
<keyword evidence="3" id="KW-1185">Reference proteome</keyword>
<dbReference type="InterPro" id="IPR013096">
    <property type="entry name" value="Cupin_2"/>
</dbReference>
<organism evidence="2 3">
    <name type="scientific">Ureibacillus galli</name>
    <dbReference type="NCBI Taxonomy" id="2762222"/>
    <lineage>
        <taxon>Bacteria</taxon>
        <taxon>Bacillati</taxon>
        <taxon>Bacillota</taxon>
        <taxon>Bacilli</taxon>
        <taxon>Bacillales</taxon>
        <taxon>Caryophanaceae</taxon>
        <taxon>Ureibacillus</taxon>
    </lineage>
</organism>
<dbReference type="PANTHER" id="PTHR40112">
    <property type="entry name" value="H2HPP ISOMERASE"/>
    <property type="match status" value="1"/>
</dbReference>
<dbReference type="InterPro" id="IPR011051">
    <property type="entry name" value="RmlC_Cupin_sf"/>
</dbReference>
<evidence type="ECO:0000313" key="2">
    <source>
        <dbReference type="EMBL" id="MBD8025482.1"/>
    </source>
</evidence>
<gene>
    <name evidence="2" type="ORF">H9636_02310</name>
</gene>
<evidence type="ECO:0000259" key="1">
    <source>
        <dbReference type="Pfam" id="PF07883"/>
    </source>
</evidence>
<reference evidence="2 3" key="1">
    <citation type="submission" date="2020-08" db="EMBL/GenBank/DDBJ databases">
        <title>A Genomic Blueprint of the Chicken Gut Microbiome.</title>
        <authorList>
            <person name="Gilroy R."/>
            <person name="Ravi A."/>
            <person name="Getino M."/>
            <person name="Pursley I."/>
            <person name="Horton D.L."/>
            <person name="Alikhan N.-F."/>
            <person name="Baker D."/>
            <person name="Gharbi K."/>
            <person name="Hall N."/>
            <person name="Watson M."/>
            <person name="Adriaenssens E.M."/>
            <person name="Foster-Nyarko E."/>
            <person name="Jarju S."/>
            <person name="Secka A."/>
            <person name="Antonio M."/>
            <person name="Oren A."/>
            <person name="Chaudhuri R."/>
            <person name="La Ragione R.M."/>
            <person name="Hildebrand F."/>
            <person name="Pallen M.J."/>
        </authorList>
    </citation>
    <scope>NUCLEOTIDE SEQUENCE [LARGE SCALE GENOMIC DNA]</scope>
    <source>
        <strain evidence="2 3">Re31</strain>
    </source>
</reference>
<dbReference type="Pfam" id="PF07883">
    <property type="entry name" value="Cupin_2"/>
    <property type="match status" value="1"/>
</dbReference>
<evidence type="ECO:0000313" key="3">
    <source>
        <dbReference type="Proteomes" id="UP000640930"/>
    </source>
</evidence>
<name>A0ABR8X8P1_9BACL</name>
<dbReference type="PANTHER" id="PTHR40112:SF1">
    <property type="entry name" value="H2HPP ISOMERASE"/>
    <property type="match status" value="1"/>
</dbReference>
<feature type="domain" description="Cupin type-2" evidence="1">
    <location>
        <begin position="32"/>
        <end position="97"/>
    </location>
</feature>
<dbReference type="Gene3D" id="2.60.120.10">
    <property type="entry name" value="Jelly Rolls"/>
    <property type="match status" value="1"/>
</dbReference>
<dbReference type="SUPFAM" id="SSF51182">
    <property type="entry name" value="RmlC-like cupins"/>
    <property type="match status" value="1"/>
</dbReference>